<reference evidence="1 2" key="1">
    <citation type="submission" date="2012-10" db="EMBL/GenBank/DDBJ databases">
        <authorList>
            <consortium name="Gibbon Genome Sequencing Consortium"/>
        </authorList>
    </citation>
    <scope>NUCLEOTIDE SEQUENCE [LARGE SCALE GENOMIC DNA]</scope>
</reference>
<dbReference type="InParanoid" id="A0A2I3G3E9"/>
<dbReference type="OMA" id="FYMAIEY"/>
<accession>A0A2I3G3E9</accession>
<dbReference type="AlphaFoldDB" id="A0A2I3G3E9"/>
<organism evidence="1 2">
    <name type="scientific">Nomascus leucogenys</name>
    <name type="common">Northern white-cheeked gibbon</name>
    <name type="synonym">Hylobates leucogenys</name>
    <dbReference type="NCBI Taxonomy" id="61853"/>
    <lineage>
        <taxon>Eukaryota</taxon>
        <taxon>Metazoa</taxon>
        <taxon>Chordata</taxon>
        <taxon>Craniata</taxon>
        <taxon>Vertebrata</taxon>
        <taxon>Euteleostomi</taxon>
        <taxon>Mammalia</taxon>
        <taxon>Eutheria</taxon>
        <taxon>Euarchontoglires</taxon>
        <taxon>Primates</taxon>
        <taxon>Haplorrhini</taxon>
        <taxon>Catarrhini</taxon>
        <taxon>Hylobatidae</taxon>
        <taxon>Nomascus</taxon>
    </lineage>
</organism>
<protein>
    <submittedName>
        <fullName evidence="1">Uncharacterized protein</fullName>
    </submittedName>
</protein>
<dbReference type="PANTHER" id="PTHR46254:SF7">
    <property type="entry name" value="PI4-KINASE N-TERMINAL DOMAIN-CONTAINING PROTEIN"/>
    <property type="match status" value="1"/>
</dbReference>
<name>A0A2I3G3E9_NOMLE</name>
<keyword evidence="2" id="KW-1185">Reference proteome</keyword>
<evidence type="ECO:0000313" key="2">
    <source>
        <dbReference type="Proteomes" id="UP000001073"/>
    </source>
</evidence>
<dbReference type="Proteomes" id="UP000001073">
    <property type="component" value="Chromosome 10"/>
</dbReference>
<dbReference type="Ensembl" id="ENSNLET00000036766.1">
    <property type="protein sequence ID" value="ENSNLEP00000026647.1"/>
    <property type="gene ID" value="ENSNLEG00000031908.1"/>
</dbReference>
<reference evidence="1" key="3">
    <citation type="submission" date="2025-09" db="UniProtKB">
        <authorList>
            <consortium name="Ensembl"/>
        </authorList>
    </citation>
    <scope>IDENTIFICATION</scope>
</reference>
<dbReference type="PANTHER" id="PTHR46254">
    <property type="entry name" value="PROTEIN GVQW1-RELATED"/>
    <property type="match status" value="1"/>
</dbReference>
<proteinExistence type="predicted"/>
<reference evidence="1" key="2">
    <citation type="submission" date="2025-08" db="UniProtKB">
        <authorList>
            <consortium name="Ensembl"/>
        </authorList>
    </citation>
    <scope>IDENTIFICATION</scope>
</reference>
<dbReference type="EMBL" id="ADFV01100241">
    <property type="status" value="NOT_ANNOTATED_CDS"/>
    <property type="molecule type" value="Genomic_DNA"/>
</dbReference>
<evidence type="ECO:0000313" key="1">
    <source>
        <dbReference type="Ensembl" id="ENSNLEP00000026647.1"/>
    </source>
</evidence>
<sequence>MGRLACLGVIPSSAPDDLGHLGRMFLTETILKPQSPVTNTFYMAIEYTDMQNICEPSFLPFLFLFFETEFRSFCLGWGEMARSRITTTPPGFKRFSCLSFLSSWDYKRPPPRPANFLYFYAGITGMSHRARPTKVSLP</sequence>